<evidence type="ECO:0000256" key="1">
    <source>
        <dbReference type="ARBA" id="ARBA00022676"/>
    </source>
</evidence>
<gene>
    <name evidence="6" type="primary">gspA</name>
    <name evidence="4" type="ORF">CNEO_44448</name>
    <name evidence="6" type="ORF">CNEONATNEC25_01185</name>
    <name evidence="5" type="ORF">CQ394_00450</name>
</gene>
<dbReference type="GO" id="GO:0046872">
    <property type="term" value="F:metal ion binding"/>
    <property type="evidence" value="ECO:0007669"/>
    <property type="project" value="UniProtKB-KW"/>
</dbReference>
<keyword evidence="2 5" id="KW-0808">Transferase</keyword>
<dbReference type="InterPro" id="IPR002495">
    <property type="entry name" value="Glyco_trans_8"/>
</dbReference>
<dbReference type="CDD" id="cd04194">
    <property type="entry name" value="GT8_A4GalT_like"/>
    <property type="match status" value="1"/>
</dbReference>
<dbReference type="InterPro" id="IPR050748">
    <property type="entry name" value="Glycosyltrans_8_dom-fam"/>
</dbReference>
<dbReference type="Proteomes" id="UP000220840">
    <property type="component" value="Unassembled WGS sequence"/>
</dbReference>
<dbReference type="GO" id="GO:0016757">
    <property type="term" value="F:glycosyltransferase activity"/>
    <property type="evidence" value="ECO:0007669"/>
    <property type="project" value="UniProtKB-KW"/>
</dbReference>
<dbReference type="STRING" id="137838.GCA_001458595_01526"/>
<dbReference type="EMBL" id="UWJD01000001">
    <property type="protein sequence ID" value="VCT83588.1"/>
    <property type="molecule type" value="Genomic_DNA"/>
</dbReference>
<accession>A0A2A7MFB6</accession>
<protein>
    <submittedName>
        <fullName evidence="6">General stress protein A</fullName>
    </submittedName>
    <submittedName>
        <fullName evidence="4">Glycosyl transferase, family 8</fullName>
    </submittedName>
    <submittedName>
        <fullName evidence="5">Glycosyltransferase family 8 protein</fullName>
    </submittedName>
</protein>
<dbReference type="AlphaFoldDB" id="A0A2A7MFB6"/>
<reference evidence="4" key="3">
    <citation type="submission" date="2021-10" db="EMBL/GenBank/DDBJ databases">
        <authorList>
            <person name="Mesa V."/>
        </authorList>
    </citation>
    <scope>NUCLEOTIDE SEQUENCE</scope>
    <source>
        <strain evidence="4">CC3_PB</strain>
    </source>
</reference>
<dbReference type="PANTHER" id="PTHR13778:SF47">
    <property type="entry name" value="LIPOPOLYSACCHARIDE 1,3-GALACTOSYLTRANSFERASE"/>
    <property type="match status" value="1"/>
</dbReference>
<evidence type="ECO:0000313" key="4">
    <source>
        <dbReference type="EMBL" id="CAG9709862.1"/>
    </source>
</evidence>
<dbReference type="InterPro" id="IPR029044">
    <property type="entry name" value="Nucleotide-diphossugar_trans"/>
</dbReference>
<dbReference type="GeneID" id="68876541"/>
<dbReference type="PANTHER" id="PTHR13778">
    <property type="entry name" value="GLYCOSYLTRANSFERASE 8 DOMAIN-CONTAINING PROTEIN"/>
    <property type="match status" value="1"/>
</dbReference>
<dbReference type="Proteomes" id="UP000431451">
    <property type="component" value="Unassembled WGS sequence"/>
</dbReference>
<sequence length="279" mass="33049">MNILVSLDSNYIKQVKVMLTSLQIENHNEEFYVYVLNSKLTSGDIENIKRCADINRTKIFDIKVPDSMFTNVPITDRYPREMYFRIFAAKLLPDNLDRILYLDPDLVIINSLNEFYNMDLKDMYYAGATHIGKPITKLNEVRLNMPPECEYINSGVLLMNLKALRREQNEEEVTEYIKKNSIRLYLPDQDVINGLYGDKIICVSEKKYNFGERDFIKTKYLSINGEKIDMKWIVNNACIIHYYGRNKPWKEDYIGDLDVFYHIYEKRLRQFEEIGCHII</sequence>
<dbReference type="OrthoDB" id="9798746at2"/>
<reference evidence="6 8" key="2">
    <citation type="submission" date="2018-06" db="EMBL/GenBank/DDBJ databases">
        <authorList>
            <consortium name="IHU Genomes"/>
        </authorList>
    </citation>
    <scope>NUCLEOTIDE SEQUENCE [LARGE SCALE GENOMIC DNA]</scope>
    <source>
        <strain evidence="6 8">NEC25</strain>
    </source>
</reference>
<dbReference type="SUPFAM" id="SSF53448">
    <property type="entry name" value="Nucleotide-diphospho-sugar transferases"/>
    <property type="match status" value="1"/>
</dbReference>
<dbReference type="EMBL" id="CAKJVE010000004">
    <property type="protein sequence ID" value="CAG9709862.1"/>
    <property type="molecule type" value="Genomic_DNA"/>
</dbReference>
<evidence type="ECO:0000313" key="5">
    <source>
        <dbReference type="EMBL" id="PEG30237.1"/>
    </source>
</evidence>
<dbReference type="EMBL" id="PDCJ01000001">
    <property type="protein sequence ID" value="PEG30237.1"/>
    <property type="molecule type" value="Genomic_DNA"/>
</dbReference>
<keyword evidence="1" id="KW-0328">Glycosyltransferase</keyword>
<reference evidence="5 7" key="1">
    <citation type="submission" date="2017-10" db="EMBL/GenBank/DDBJ databases">
        <title>Effective Description of Clostridium neonatale sp. nov. linked to necrotizing enterocolitis in neonates and a clarification of species assignable to the genus Clostridium (Prazmowski 1880) emend. Lawson and Rainey 2016.</title>
        <authorList>
            <person name="Bernard K."/>
            <person name="Burdz T."/>
            <person name="Wiebe D."/>
            <person name="Balcewich B."/>
            <person name="Alfa M."/>
            <person name="Bernier A.-M."/>
        </authorList>
    </citation>
    <scope>NUCLEOTIDE SEQUENCE [LARGE SCALE GENOMIC DNA]</scope>
    <source>
        <strain evidence="5 7">LCDC99A005</strain>
    </source>
</reference>
<dbReference type="Pfam" id="PF01501">
    <property type="entry name" value="Glyco_transf_8"/>
    <property type="match status" value="1"/>
</dbReference>
<evidence type="ECO:0000313" key="6">
    <source>
        <dbReference type="EMBL" id="VCT83588.1"/>
    </source>
</evidence>
<dbReference type="Gene3D" id="3.90.550.10">
    <property type="entry name" value="Spore Coat Polysaccharide Biosynthesis Protein SpsA, Chain A"/>
    <property type="match status" value="1"/>
</dbReference>
<evidence type="ECO:0000256" key="2">
    <source>
        <dbReference type="ARBA" id="ARBA00022679"/>
    </source>
</evidence>
<organism evidence="5 7">
    <name type="scientific">Clostridium neonatale</name>
    <dbReference type="NCBI Taxonomy" id="137838"/>
    <lineage>
        <taxon>Bacteria</taxon>
        <taxon>Bacillati</taxon>
        <taxon>Bacillota</taxon>
        <taxon>Clostridia</taxon>
        <taxon>Eubacteriales</taxon>
        <taxon>Clostridiaceae</taxon>
        <taxon>Clostridium</taxon>
    </lineage>
</organism>
<proteinExistence type="predicted"/>
<evidence type="ECO:0000313" key="7">
    <source>
        <dbReference type="Proteomes" id="UP000220840"/>
    </source>
</evidence>
<dbReference type="Proteomes" id="UP000789738">
    <property type="component" value="Unassembled WGS sequence"/>
</dbReference>
<keyword evidence="3" id="KW-0479">Metal-binding</keyword>
<name>A0A2A7MFB6_9CLOT</name>
<keyword evidence="7" id="KW-1185">Reference proteome</keyword>
<evidence type="ECO:0000313" key="8">
    <source>
        <dbReference type="Proteomes" id="UP000431451"/>
    </source>
</evidence>
<evidence type="ECO:0000256" key="3">
    <source>
        <dbReference type="ARBA" id="ARBA00022723"/>
    </source>
</evidence>
<dbReference type="RefSeq" id="WP_058294410.1">
    <property type="nucleotide sequence ID" value="NZ_CAKJVD010000042.1"/>
</dbReference>